<organism evidence="4 5">
    <name type="scientific">Tieghemiomyces parasiticus</name>
    <dbReference type="NCBI Taxonomy" id="78921"/>
    <lineage>
        <taxon>Eukaryota</taxon>
        <taxon>Fungi</taxon>
        <taxon>Fungi incertae sedis</taxon>
        <taxon>Zoopagomycota</taxon>
        <taxon>Kickxellomycotina</taxon>
        <taxon>Dimargaritomycetes</taxon>
        <taxon>Dimargaritales</taxon>
        <taxon>Dimargaritaceae</taxon>
        <taxon>Tieghemiomyces</taxon>
    </lineage>
</organism>
<feature type="repeat" description="TPR" evidence="3">
    <location>
        <begin position="28"/>
        <end position="61"/>
    </location>
</feature>
<gene>
    <name evidence="4" type="primary">PPP5C</name>
    <name evidence="4" type="ORF">IWQ60_003296</name>
</gene>
<dbReference type="EMBL" id="JANBPT010000139">
    <property type="protein sequence ID" value="KAJ1927000.1"/>
    <property type="molecule type" value="Genomic_DNA"/>
</dbReference>
<dbReference type="GO" id="GO:0060090">
    <property type="term" value="F:molecular adaptor activity"/>
    <property type="evidence" value="ECO:0007669"/>
    <property type="project" value="TreeGrafter"/>
</dbReference>
<dbReference type="PROSITE" id="PS50005">
    <property type="entry name" value="TPR"/>
    <property type="match status" value="1"/>
</dbReference>
<evidence type="ECO:0000256" key="2">
    <source>
        <dbReference type="ARBA" id="ARBA00022803"/>
    </source>
</evidence>
<comment type="caution">
    <text evidence="4">The sequence shown here is derived from an EMBL/GenBank/DDBJ whole genome shotgun (WGS) entry which is preliminary data.</text>
</comment>
<evidence type="ECO:0000313" key="4">
    <source>
        <dbReference type="EMBL" id="KAJ1927000.1"/>
    </source>
</evidence>
<dbReference type="GO" id="GO:0004722">
    <property type="term" value="F:protein serine/threonine phosphatase activity"/>
    <property type="evidence" value="ECO:0007669"/>
    <property type="project" value="UniProtKB-EC"/>
</dbReference>
<dbReference type="EC" id="3.1.3.16" evidence="4"/>
<dbReference type="InterPro" id="IPR011990">
    <property type="entry name" value="TPR-like_helical_dom_sf"/>
</dbReference>
<dbReference type="Gene3D" id="1.25.40.10">
    <property type="entry name" value="Tetratricopeptide repeat domain"/>
    <property type="match status" value="1"/>
</dbReference>
<dbReference type="InterPro" id="IPR047150">
    <property type="entry name" value="SGT"/>
</dbReference>
<keyword evidence="5" id="KW-1185">Reference proteome</keyword>
<dbReference type="PANTHER" id="PTHR45831:SF2">
    <property type="entry name" value="LD24721P"/>
    <property type="match status" value="1"/>
</dbReference>
<reference evidence="4" key="1">
    <citation type="submission" date="2022-07" db="EMBL/GenBank/DDBJ databases">
        <title>Phylogenomic reconstructions and comparative analyses of Kickxellomycotina fungi.</title>
        <authorList>
            <person name="Reynolds N.K."/>
            <person name="Stajich J.E."/>
            <person name="Barry K."/>
            <person name="Grigoriev I.V."/>
            <person name="Crous P."/>
            <person name="Smith M.E."/>
        </authorList>
    </citation>
    <scope>NUCLEOTIDE SEQUENCE</scope>
    <source>
        <strain evidence="4">RSA 861</strain>
    </source>
</reference>
<dbReference type="GO" id="GO:0006620">
    <property type="term" value="P:post-translational protein targeting to endoplasmic reticulum membrane"/>
    <property type="evidence" value="ECO:0007669"/>
    <property type="project" value="TreeGrafter"/>
</dbReference>
<dbReference type="GO" id="GO:0072380">
    <property type="term" value="C:TRC complex"/>
    <property type="evidence" value="ECO:0007669"/>
    <property type="project" value="TreeGrafter"/>
</dbReference>
<accession>A0A9W8DWK1</accession>
<keyword evidence="2 3" id="KW-0802">TPR repeat</keyword>
<dbReference type="PANTHER" id="PTHR45831">
    <property type="entry name" value="LD24721P"/>
    <property type="match status" value="1"/>
</dbReference>
<dbReference type="GO" id="GO:0016020">
    <property type="term" value="C:membrane"/>
    <property type="evidence" value="ECO:0007669"/>
    <property type="project" value="TreeGrafter"/>
</dbReference>
<evidence type="ECO:0000256" key="3">
    <source>
        <dbReference type="PROSITE-ProRule" id="PRU00339"/>
    </source>
</evidence>
<keyword evidence="4" id="KW-0378">Hydrolase</keyword>
<proteinExistence type="predicted"/>
<keyword evidence="1" id="KW-0677">Repeat</keyword>
<evidence type="ECO:0000256" key="1">
    <source>
        <dbReference type="ARBA" id="ARBA00022737"/>
    </source>
</evidence>
<dbReference type="Proteomes" id="UP001150569">
    <property type="component" value="Unassembled WGS sequence"/>
</dbReference>
<dbReference type="InterPro" id="IPR019734">
    <property type="entry name" value="TPR_rpt"/>
</dbReference>
<dbReference type="SMART" id="SM00028">
    <property type="entry name" value="TPR"/>
    <property type="match status" value="1"/>
</dbReference>
<dbReference type="Pfam" id="PF00515">
    <property type="entry name" value="TPR_1"/>
    <property type="match status" value="1"/>
</dbReference>
<name>A0A9W8DWK1_9FUNG</name>
<dbReference type="OrthoDB" id="445564at2759"/>
<feature type="non-terminal residue" evidence="4">
    <location>
        <position position="1"/>
    </location>
</feature>
<evidence type="ECO:0000313" key="5">
    <source>
        <dbReference type="Proteomes" id="UP001150569"/>
    </source>
</evidence>
<dbReference type="PROSITE" id="PS50293">
    <property type="entry name" value="TPR_REGION"/>
    <property type="match status" value="1"/>
</dbReference>
<protein>
    <submittedName>
        <fullName evidence="4">Serine/threonine-protein phosphatase 5</fullName>
        <ecNumber evidence="4">3.1.3.16</ecNumber>
    </submittedName>
</protein>
<dbReference type="AlphaFoldDB" id="A0A9W8DWK1"/>
<sequence>MTSFHAAPKGVADINERQVITPEQVDLAEKLKNEANVFFKERKYDDAIRLYTEAIELNPSVPAYYCNRAL</sequence>
<dbReference type="SUPFAM" id="SSF48452">
    <property type="entry name" value="TPR-like"/>
    <property type="match status" value="1"/>
</dbReference>